<evidence type="ECO:0000313" key="5">
    <source>
        <dbReference type="Proteomes" id="UP001274896"/>
    </source>
</evidence>
<dbReference type="SUPFAM" id="SSF56672">
    <property type="entry name" value="DNA/RNA polymerases"/>
    <property type="match status" value="1"/>
</dbReference>
<dbReference type="CDD" id="cd01647">
    <property type="entry name" value="RT_LTR"/>
    <property type="match status" value="1"/>
</dbReference>
<proteinExistence type="predicted"/>
<evidence type="ECO:0000256" key="1">
    <source>
        <dbReference type="PROSITE-ProRule" id="PRU00047"/>
    </source>
</evidence>
<keyword evidence="1" id="KW-0863">Zinc-finger</keyword>
<keyword evidence="1" id="KW-0862">Zinc</keyword>
<organism evidence="4 5">
    <name type="scientific">Hemibagrus guttatus</name>
    <dbReference type="NCBI Taxonomy" id="175788"/>
    <lineage>
        <taxon>Eukaryota</taxon>
        <taxon>Metazoa</taxon>
        <taxon>Chordata</taxon>
        <taxon>Craniata</taxon>
        <taxon>Vertebrata</taxon>
        <taxon>Euteleostomi</taxon>
        <taxon>Actinopterygii</taxon>
        <taxon>Neopterygii</taxon>
        <taxon>Teleostei</taxon>
        <taxon>Ostariophysi</taxon>
        <taxon>Siluriformes</taxon>
        <taxon>Bagridae</taxon>
        <taxon>Hemibagrus</taxon>
    </lineage>
</organism>
<accession>A0AAE0QIN4</accession>
<dbReference type="Pfam" id="PF03732">
    <property type="entry name" value="Retrotrans_gag"/>
    <property type="match status" value="1"/>
</dbReference>
<evidence type="ECO:0000259" key="3">
    <source>
        <dbReference type="PROSITE" id="PS50158"/>
    </source>
</evidence>
<dbReference type="InterPro" id="IPR036875">
    <property type="entry name" value="Znf_CCHC_sf"/>
</dbReference>
<dbReference type="EMBL" id="JAUCMX010000015">
    <property type="protein sequence ID" value="KAK3521631.1"/>
    <property type="molecule type" value="Genomic_DNA"/>
</dbReference>
<dbReference type="AlphaFoldDB" id="A0AAE0QIN4"/>
<dbReference type="SMART" id="SM00343">
    <property type="entry name" value="ZnF_C2HC"/>
    <property type="match status" value="1"/>
</dbReference>
<dbReference type="SUPFAM" id="SSF57756">
    <property type="entry name" value="Retrovirus zinc finger-like domains"/>
    <property type="match status" value="1"/>
</dbReference>
<dbReference type="PROSITE" id="PS50158">
    <property type="entry name" value="ZF_CCHC"/>
    <property type="match status" value="1"/>
</dbReference>
<dbReference type="PANTHER" id="PTHR15503">
    <property type="entry name" value="LDOC1 RELATED"/>
    <property type="match status" value="1"/>
</dbReference>
<dbReference type="InterPro" id="IPR005162">
    <property type="entry name" value="Retrotrans_gag_dom"/>
</dbReference>
<dbReference type="Gene3D" id="4.10.60.10">
    <property type="entry name" value="Zinc finger, CCHC-type"/>
    <property type="match status" value="1"/>
</dbReference>
<evidence type="ECO:0000256" key="2">
    <source>
        <dbReference type="SAM" id="MobiDB-lite"/>
    </source>
</evidence>
<dbReference type="Gene3D" id="3.30.70.270">
    <property type="match status" value="1"/>
</dbReference>
<evidence type="ECO:0000313" key="4">
    <source>
        <dbReference type="EMBL" id="KAK3521631.1"/>
    </source>
</evidence>
<comment type="caution">
    <text evidence="4">The sequence shown here is derived from an EMBL/GenBank/DDBJ whole genome shotgun (WGS) entry which is preliminary data.</text>
</comment>
<dbReference type="Pfam" id="PF00098">
    <property type="entry name" value="zf-CCHC"/>
    <property type="match status" value="1"/>
</dbReference>
<dbReference type="Proteomes" id="UP001274896">
    <property type="component" value="Unassembled WGS sequence"/>
</dbReference>
<reference evidence="4" key="1">
    <citation type="submission" date="2023-06" db="EMBL/GenBank/DDBJ databases">
        <title>Male Hemibagrus guttatus genome.</title>
        <authorList>
            <person name="Bian C."/>
        </authorList>
    </citation>
    <scope>NUCLEOTIDE SEQUENCE</scope>
    <source>
        <strain evidence="4">Male_cb2023</strain>
        <tissue evidence="4">Muscle</tissue>
    </source>
</reference>
<dbReference type="InterPro" id="IPR032567">
    <property type="entry name" value="RTL1-rel"/>
</dbReference>
<dbReference type="InterPro" id="IPR001878">
    <property type="entry name" value="Znf_CCHC"/>
</dbReference>
<dbReference type="Gene3D" id="3.10.10.10">
    <property type="entry name" value="HIV Type 1 Reverse Transcriptase, subunit A, domain 1"/>
    <property type="match status" value="1"/>
</dbReference>
<name>A0AAE0QIN4_9TELE</name>
<feature type="region of interest" description="Disordered" evidence="2">
    <location>
        <begin position="267"/>
        <end position="299"/>
    </location>
</feature>
<dbReference type="GO" id="GO:0003676">
    <property type="term" value="F:nucleic acid binding"/>
    <property type="evidence" value="ECO:0007669"/>
    <property type="project" value="InterPro"/>
</dbReference>
<dbReference type="InterPro" id="IPR043502">
    <property type="entry name" value="DNA/RNA_pol_sf"/>
</dbReference>
<dbReference type="InterPro" id="IPR043128">
    <property type="entry name" value="Rev_trsase/Diguanyl_cyclase"/>
</dbReference>
<sequence>MEERSGQEFLDFVGYGNFFVVRPRSVLVLVRDVASPAGFSWMTSPHFSFAGGGYRQYLAPAHQPFGEFLAPARQRSSLGAVVHWWTSLAGGHRSAVDVAQRCNSAVDVARPCCSAVDVVRLCCSTVDVARRLHSVVDVAWGPLALPLGPVLPPPVSLLLLAPPTCLALILAPPTCFAFDRLLREQGGKDVSVQLLELHQGSDTAADYAIKFRTLAAQSGWNDAALLAVFREGLNPADTDTTLFLFIGTAIRLDNLRLQHLMSTFPRHQPQRHTGFQAPKEEVPEPMQLGRSQVSKQERQRQRHTDMRLCYYCGQPGHQVYRCPEKPSTSQVGEAMLSSKVSLPTLLHHSLQIPSFSALIDSGSAVNIIDRGLIGLFHQEKLFFYIITSPTNPIILGLPWLQQHEPLISWREGELVRWSQHCLHTCFPFATPVACLTTSVQRPTSNELIMLPKEYEDLREVGSKEKASRLPPHRPWVCAIDFLPNTMPPKSRVYPLSLPENQAMEEYVEEALALGFIRPSTSPATAGFFFVEKKDGGLRPCIDYRGLNAFTVRYAYPLPLVPAALEQLRGARIFSKLDLRSA</sequence>
<feature type="domain" description="CCHC-type" evidence="3">
    <location>
        <begin position="309"/>
        <end position="324"/>
    </location>
</feature>
<dbReference type="GO" id="GO:0008270">
    <property type="term" value="F:zinc ion binding"/>
    <property type="evidence" value="ECO:0007669"/>
    <property type="project" value="UniProtKB-KW"/>
</dbReference>
<protein>
    <recommendedName>
        <fullName evidence="3">CCHC-type domain-containing protein</fullName>
    </recommendedName>
</protein>
<gene>
    <name evidence="4" type="ORF">QTP70_014728</name>
</gene>
<dbReference type="PANTHER" id="PTHR15503:SF22">
    <property type="entry name" value="TRANSPOSON TY3-I GAG POLYPROTEIN"/>
    <property type="match status" value="1"/>
</dbReference>
<keyword evidence="5" id="KW-1185">Reference proteome</keyword>
<keyword evidence="1" id="KW-0479">Metal-binding</keyword>